<dbReference type="SMART" id="SM00181">
    <property type="entry name" value="EGF"/>
    <property type="match status" value="26"/>
</dbReference>
<evidence type="ECO:0000256" key="12">
    <source>
        <dbReference type="ARBA" id="ARBA00023136"/>
    </source>
</evidence>
<dbReference type="PROSITE" id="PS50026">
    <property type="entry name" value="EGF_3"/>
    <property type="match status" value="9"/>
</dbReference>
<comment type="caution">
    <text evidence="16">Lacks conserved residue(s) required for the propagation of feature annotation.</text>
</comment>
<dbReference type="CDD" id="cd00054">
    <property type="entry name" value="EGF_CA"/>
    <property type="match status" value="8"/>
</dbReference>
<dbReference type="FunFam" id="2.10.25.10:FF:000005">
    <property type="entry name" value="Fibrillin 2"/>
    <property type="match status" value="1"/>
</dbReference>
<keyword evidence="13 16" id="KW-1015">Disulfide bond</keyword>
<dbReference type="Gene3D" id="2.10.25.10">
    <property type="entry name" value="Laminin"/>
    <property type="match status" value="20"/>
</dbReference>
<comment type="caution">
    <text evidence="20">The sequence shown here is derived from an EMBL/GenBank/DDBJ whole genome shotgun (WGS) entry which is preliminary data.</text>
</comment>
<evidence type="ECO:0000259" key="19">
    <source>
        <dbReference type="PROSITE" id="PS50026"/>
    </source>
</evidence>
<evidence type="ECO:0000313" key="20">
    <source>
        <dbReference type="EMBL" id="KAH3701423.1"/>
    </source>
</evidence>
<evidence type="ECO:0000256" key="17">
    <source>
        <dbReference type="SAM" id="MobiDB-lite"/>
    </source>
</evidence>
<evidence type="ECO:0000256" key="9">
    <source>
        <dbReference type="ARBA" id="ARBA00022729"/>
    </source>
</evidence>
<dbReference type="GO" id="GO:0016020">
    <property type="term" value="C:membrane"/>
    <property type="evidence" value="ECO:0007669"/>
    <property type="project" value="UniProtKB-SubCell"/>
</dbReference>
<dbReference type="InterPro" id="IPR001881">
    <property type="entry name" value="EGF-like_Ca-bd_dom"/>
</dbReference>
<dbReference type="GO" id="GO:0005509">
    <property type="term" value="F:calcium ion binding"/>
    <property type="evidence" value="ECO:0007669"/>
    <property type="project" value="InterPro"/>
</dbReference>
<feature type="domain" description="EGF-like" evidence="19">
    <location>
        <begin position="728"/>
        <end position="763"/>
    </location>
</feature>
<dbReference type="InterPro" id="IPR003886">
    <property type="entry name" value="NIDO_dom"/>
</dbReference>
<dbReference type="PANTHER" id="PTHR24050:SF27">
    <property type="entry name" value="FIBRILLIN-1"/>
    <property type="match status" value="1"/>
</dbReference>
<feature type="region of interest" description="Disordered" evidence="17">
    <location>
        <begin position="2016"/>
        <end position="2035"/>
    </location>
</feature>
<feature type="domain" description="EGF-like" evidence="19">
    <location>
        <begin position="1190"/>
        <end position="1230"/>
    </location>
</feature>
<dbReference type="EMBL" id="JAIWYP010000015">
    <property type="protein sequence ID" value="KAH3701423.1"/>
    <property type="molecule type" value="Genomic_DNA"/>
</dbReference>
<dbReference type="Pfam" id="PF07645">
    <property type="entry name" value="EGF_CA"/>
    <property type="match status" value="14"/>
</dbReference>
<dbReference type="InterPro" id="IPR000742">
    <property type="entry name" value="EGF"/>
</dbReference>
<evidence type="ECO:0000256" key="13">
    <source>
        <dbReference type="ARBA" id="ARBA00023157"/>
    </source>
</evidence>
<feature type="disulfide bond" evidence="16">
    <location>
        <begin position="732"/>
        <end position="742"/>
    </location>
</feature>
<keyword evidence="9" id="KW-0732">Signal</keyword>
<keyword evidence="4" id="KW-0964">Secreted</keyword>
<keyword evidence="7" id="KW-0254">Endocytosis</keyword>
<feature type="domain" description="EGF-like" evidence="19">
    <location>
        <begin position="1566"/>
        <end position="1604"/>
    </location>
</feature>
<dbReference type="FunFam" id="2.10.25.10:FF:000009">
    <property type="entry name" value="Low-density lipoprotein receptor isoform 1"/>
    <property type="match status" value="1"/>
</dbReference>
<protein>
    <recommendedName>
        <fullName evidence="19">EGF-like domain-containing protein</fullName>
    </recommendedName>
</protein>
<evidence type="ECO:0000256" key="6">
    <source>
        <dbReference type="ARBA" id="ARBA00022536"/>
    </source>
</evidence>
<feature type="disulfide bond" evidence="16">
    <location>
        <begin position="857"/>
        <end position="867"/>
    </location>
</feature>
<evidence type="ECO:0000256" key="10">
    <source>
        <dbReference type="ARBA" id="ARBA00022737"/>
    </source>
</evidence>
<dbReference type="InterPro" id="IPR018097">
    <property type="entry name" value="EGF_Ca-bd_CS"/>
</dbReference>
<dbReference type="GO" id="GO:0006897">
    <property type="term" value="P:endocytosis"/>
    <property type="evidence" value="ECO:0007669"/>
    <property type="project" value="UniProtKB-KW"/>
</dbReference>
<evidence type="ECO:0000256" key="15">
    <source>
        <dbReference type="ARBA" id="ARBA00023180"/>
    </source>
</evidence>
<dbReference type="Proteomes" id="UP000828390">
    <property type="component" value="Unassembled WGS sequence"/>
</dbReference>
<keyword evidence="10" id="KW-0677">Repeat</keyword>
<feature type="domain" description="EGF-like" evidence="19">
    <location>
        <begin position="1105"/>
        <end position="1146"/>
    </location>
</feature>
<organism evidence="20 21">
    <name type="scientific">Dreissena polymorpha</name>
    <name type="common">Zebra mussel</name>
    <name type="synonym">Mytilus polymorpha</name>
    <dbReference type="NCBI Taxonomy" id="45954"/>
    <lineage>
        <taxon>Eukaryota</taxon>
        <taxon>Metazoa</taxon>
        <taxon>Spiralia</taxon>
        <taxon>Lophotrochozoa</taxon>
        <taxon>Mollusca</taxon>
        <taxon>Bivalvia</taxon>
        <taxon>Autobranchia</taxon>
        <taxon>Heteroconchia</taxon>
        <taxon>Euheterodonta</taxon>
        <taxon>Imparidentia</taxon>
        <taxon>Neoheterodontei</taxon>
        <taxon>Myida</taxon>
        <taxon>Dreissenoidea</taxon>
        <taxon>Dreissenidae</taxon>
        <taxon>Dreissena</taxon>
    </lineage>
</organism>
<evidence type="ECO:0000256" key="5">
    <source>
        <dbReference type="ARBA" id="ARBA00022530"/>
    </source>
</evidence>
<reference evidence="20" key="1">
    <citation type="journal article" date="2019" name="bioRxiv">
        <title>The Genome of the Zebra Mussel, Dreissena polymorpha: A Resource for Invasive Species Research.</title>
        <authorList>
            <person name="McCartney M.A."/>
            <person name="Auch B."/>
            <person name="Kono T."/>
            <person name="Mallez S."/>
            <person name="Zhang Y."/>
            <person name="Obille A."/>
            <person name="Becker A."/>
            <person name="Abrahante J.E."/>
            <person name="Garbe J."/>
            <person name="Badalamenti J.P."/>
            <person name="Herman A."/>
            <person name="Mangelson H."/>
            <person name="Liachko I."/>
            <person name="Sullivan S."/>
            <person name="Sone E.D."/>
            <person name="Koren S."/>
            <person name="Silverstein K.A.T."/>
            <person name="Beckman K.B."/>
            <person name="Gohl D.M."/>
        </authorList>
    </citation>
    <scope>NUCLEOTIDE SEQUENCE</scope>
    <source>
        <strain evidence="20">Duluth1</strain>
        <tissue evidence="20">Whole animal</tissue>
    </source>
</reference>
<reference evidence="20" key="2">
    <citation type="submission" date="2020-11" db="EMBL/GenBank/DDBJ databases">
        <authorList>
            <person name="McCartney M.A."/>
            <person name="Auch B."/>
            <person name="Kono T."/>
            <person name="Mallez S."/>
            <person name="Becker A."/>
            <person name="Gohl D.M."/>
            <person name="Silverstein K.A.T."/>
            <person name="Koren S."/>
            <person name="Bechman K.B."/>
            <person name="Herman A."/>
            <person name="Abrahante J.E."/>
            <person name="Garbe J."/>
        </authorList>
    </citation>
    <scope>NUCLEOTIDE SEQUENCE</scope>
    <source>
        <strain evidence="20">Duluth1</strain>
        <tissue evidence="20">Whole animal</tissue>
    </source>
</reference>
<dbReference type="PROSITE" id="PS01187">
    <property type="entry name" value="EGF_CA"/>
    <property type="match status" value="6"/>
</dbReference>
<dbReference type="InterPro" id="IPR052235">
    <property type="entry name" value="Nephronectin_domain"/>
</dbReference>
<comment type="similarity">
    <text evidence="3">Belongs to the fibulin family.</text>
</comment>
<keyword evidence="5" id="KW-0272">Extracellular matrix</keyword>
<evidence type="ECO:0000313" key="21">
    <source>
        <dbReference type="Proteomes" id="UP000828390"/>
    </source>
</evidence>
<dbReference type="FunFam" id="2.10.25.10:FF:000014">
    <property type="entry name" value="Latent-transforming growth factor beta-binding protein 3"/>
    <property type="match status" value="2"/>
</dbReference>
<keyword evidence="21" id="KW-1185">Reference proteome</keyword>
<dbReference type="SUPFAM" id="SSF57196">
    <property type="entry name" value="EGF/Laminin"/>
    <property type="match status" value="6"/>
</dbReference>
<feature type="compositionally biased region" description="Low complexity" evidence="17">
    <location>
        <begin position="2021"/>
        <end position="2035"/>
    </location>
</feature>
<evidence type="ECO:0000256" key="3">
    <source>
        <dbReference type="ARBA" id="ARBA00006127"/>
    </source>
</evidence>
<dbReference type="PROSITE" id="PS00010">
    <property type="entry name" value="ASX_HYDROXYL"/>
    <property type="match status" value="10"/>
</dbReference>
<keyword evidence="14" id="KW-0675">Receptor</keyword>
<keyword evidence="8 18" id="KW-0812">Transmembrane</keyword>
<evidence type="ECO:0000256" key="11">
    <source>
        <dbReference type="ARBA" id="ARBA00022989"/>
    </source>
</evidence>
<accession>A0A9D3YM72</accession>
<feature type="domain" description="EGF-like" evidence="19">
    <location>
        <begin position="853"/>
        <end position="892"/>
    </location>
</feature>
<dbReference type="PANTHER" id="PTHR24050">
    <property type="entry name" value="PA14 DOMAIN-CONTAINING PROTEIN"/>
    <property type="match status" value="1"/>
</dbReference>
<dbReference type="InterPro" id="IPR049883">
    <property type="entry name" value="NOTCH1_EGF-like"/>
</dbReference>
<dbReference type="InterPro" id="IPR009030">
    <property type="entry name" value="Growth_fac_rcpt_cys_sf"/>
</dbReference>
<evidence type="ECO:0000256" key="18">
    <source>
        <dbReference type="SAM" id="Phobius"/>
    </source>
</evidence>
<gene>
    <name evidence="20" type="ORF">DPMN_076409</name>
</gene>
<keyword evidence="6 16" id="KW-0245">EGF-like domain</keyword>
<feature type="transmembrane region" description="Helical" evidence="18">
    <location>
        <begin position="1952"/>
        <end position="1980"/>
    </location>
</feature>
<dbReference type="Pfam" id="PF12662">
    <property type="entry name" value="cEGF"/>
    <property type="match status" value="2"/>
</dbReference>
<dbReference type="SMART" id="SM00179">
    <property type="entry name" value="EGF_CA"/>
    <property type="match status" value="17"/>
</dbReference>
<dbReference type="GO" id="GO:0007160">
    <property type="term" value="P:cell-matrix adhesion"/>
    <property type="evidence" value="ECO:0007669"/>
    <property type="project" value="InterPro"/>
</dbReference>
<dbReference type="InterPro" id="IPR000152">
    <property type="entry name" value="EGF-type_Asp/Asn_hydroxyl_site"/>
</dbReference>
<feature type="domain" description="EGF-like" evidence="19">
    <location>
        <begin position="1439"/>
        <end position="1478"/>
    </location>
</feature>
<proteinExistence type="inferred from homology"/>
<keyword evidence="12 18" id="KW-0472">Membrane</keyword>
<evidence type="ECO:0000256" key="1">
    <source>
        <dbReference type="ARBA" id="ARBA00004479"/>
    </source>
</evidence>
<dbReference type="InterPro" id="IPR026823">
    <property type="entry name" value="cEGF"/>
</dbReference>
<feature type="disulfide bond" evidence="16">
    <location>
        <begin position="1235"/>
        <end position="1245"/>
    </location>
</feature>
<evidence type="ECO:0000256" key="2">
    <source>
        <dbReference type="ARBA" id="ARBA00004498"/>
    </source>
</evidence>
<keyword evidence="11 18" id="KW-1133">Transmembrane helix</keyword>
<keyword evidence="15" id="KW-0325">Glycoprotein</keyword>
<feature type="domain" description="EGF-like" evidence="19">
    <location>
        <begin position="1649"/>
        <end position="1689"/>
    </location>
</feature>
<evidence type="ECO:0000256" key="7">
    <source>
        <dbReference type="ARBA" id="ARBA00022583"/>
    </source>
</evidence>
<evidence type="ECO:0000256" key="4">
    <source>
        <dbReference type="ARBA" id="ARBA00022525"/>
    </source>
</evidence>
<dbReference type="Pfam" id="PF06119">
    <property type="entry name" value="NIDO"/>
    <property type="match status" value="1"/>
</dbReference>
<dbReference type="PROSITE" id="PS01186">
    <property type="entry name" value="EGF_2"/>
    <property type="match status" value="12"/>
</dbReference>
<evidence type="ECO:0000256" key="14">
    <source>
        <dbReference type="ARBA" id="ARBA00023170"/>
    </source>
</evidence>
<dbReference type="SUPFAM" id="SSF57184">
    <property type="entry name" value="Growth factor receptor domain"/>
    <property type="match status" value="4"/>
</dbReference>
<dbReference type="PROSITE" id="PS00022">
    <property type="entry name" value="EGF_1"/>
    <property type="match status" value="1"/>
</dbReference>
<feature type="domain" description="EGF-like" evidence="19">
    <location>
        <begin position="1231"/>
        <end position="1268"/>
    </location>
</feature>
<feature type="domain" description="EGF-like" evidence="19">
    <location>
        <begin position="936"/>
        <end position="974"/>
    </location>
</feature>
<evidence type="ECO:0000256" key="8">
    <source>
        <dbReference type="ARBA" id="ARBA00022692"/>
    </source>
</evidence>
<feature type="disulfide bond" evidence="16">
    <location>
        <begin position="964"/>
        <end position="973"/>
    </location>
</feature>
<sequence>MNACVWYSYDDLIFTSYTAVFLEYGLSTGDQAHPAADDTCIVEINLGYRVPFRGLGYRRIYICPNGLICFKQPFSGYVPPRNSRGYSADFKGAVCIAPYFADLIVTHNQLFYQSYDFSTVSNANVNVKVKGFVNESYGEANFEPIYVLKATWNAAKRFGGNDIVTFQVIFTSNGTHSYSFNWYYDGGMLDSFDSPFIGYIADGNYEGLDNTEDGSFLRRADKNLKLNRLYRGASCAYNAFTGSFIGFGLEAGTFASFNRLISSRSHQLEDLHFKDVCCERTDLCGLYWEVRPLVSQCYSWFPFSLEARGVGDPHFNTLDGATYTFNGHGEYVMMKIIEQGLALEIQCRTRRAKKVTGDLSDATVFSGFAIQGDRVWMQVELNEAGDKTQLFVGTKRDGLLQMAIAMPNTLKNKNIVGLLGNFNENDKDDFIPRGAMTSLSSPSERQLFESFGQTWMTTAQESIFKYADGYTHANFIQENFTPKFLEEANATLRAEAEQKCNANLQCVFDFIFTGNEQLARETERTEELAVLANEAASNQIPNITVVTGTQMVDNKNILILNVNETKSITVKGEDDGSTLNYSVLGNSGATLGIELEDKSRNITLKVTDTSAKSLSITVTDSKNVSAPILDIVIVVCSLCSGHGTCNTSVLREAQGNPNYNLATCQCEPYWTGDDCQTDFDACTTNPCSFERNCTDTNAEAHKANSTLPAYTCTPCPAGFEDKTYKCEDINECNNQPCGLHSCVNTVGSFSCVCNAGYRLSSTNNSMCNDINECDESTSGCEHICNNTQGSVTCSCFSGFVYNSTSKQCKQDTPPGVCIGKCNGTDGCVDANNTAKCFCKAGYKLNGNNTSCVDINECDTIKPCSQQCNNSDGSYQCSCYDGYTLGVDKTTCEVCQFPNYGAQCSKICQCGAGSDSCDPVHGCVCKTGWSGTDCDIDINECDTPNKCVHSNKVCTNTVGSYTCTCREGFENSTCEDIDECQRPALNTCSQKCTNTIGGFICSCAEGYIYNATDSTQCADIDECAAGVSGCTHICFNYAGRFSCDCYFGFQLQDDRQTCVLANDVCMKEFPDNGCSDICRADLQNKTYKCLCNTGYKLGADNKACIDINECEDSFLNECSQTCVNTRGGYTCACNTGFKLANDLRTCDVCDPFHYGDNCTTLCGCDVGAERCDSVTGCVCKQGWIGAKCNIDENECADPNRCPGSNTMCSNLPGSYQCGCMTGYTKEGAICVDIDECLKSNDCEQICTNTVGSYKCSCNPGYVQNEKECTDIDECTNGQSGCAQVCTNTDGRFRCSCNEFYLLADDKKACLPQEKCSTPNLCTNGVCAMIHATETCTCNAGFQFKAGNITVCEDIKECAKNPNPCSQSCLETEGSYECACNQTGYQLAEDKTTCINCSAGKFGQNCTQTCVCVEANTESCARDTGTCTCKAGWIGTKCDEDKNECSTNPCTANSTCQNTNGSYVCDCNSGYIKSADGTCQVCRSWQYGARCASDCECDTNNSLSCSNTNGTCMCKNGWRGDNCTTNVNECEATTTICNDSLKTCKDELGSYTCNCLYGYTLLDGVCTDIDECLEGTDNCTQMCNNTVGGFECGCNPGFSGSGNNCVACADGKWGVQCNRSCGCVASNTQICDKATGCTCKTGWQGTTCSEDRDECTEGTHTCRQYSTCFNNNGSFTCPCSFGYTDVSNVCTACSNNKYGDGCNTPCNCTATNTLTPTQSCNNVNGTCMCTSQWQGPTCITDVDECQLGTHNCNANLKKFCHNTNGGFECSCLTGFKEGASGECVAEGTMTTTLPQSENAVVISVRINIAESKVKNLNFSVKATFDEWATKLSKMIFTYFSNPMGSKLKQVTIHSIKIGSLDVNASLIKEKSEVASQVFTQASQDLINGTLVLDGESLPSNLYAINGIPIDTKKTAYEQTCAIYLSDRGQCDNNYACVVVDERPSCESVKKDDDLGLVLGLGIGIPLGLIACLAAAVIIIYALRNRRRKQSTDNERDSINNGFFTRGIPVKIDTWGRHDPSYKQQSRQWDSSSSSNFSDDYRSSRLYKGIEYPAYRGIDYPAQDRYVYDNQQQPSNFSWDFIYKYISPDDSYRIQRPVTERRPNPIFEGTNM</sequence>
<evidence type="ECO:0000256" key="16">
    <source>
        <dbReference type="PROSITE-ProRule" id="PRU00076"/>
    </source>
</evidence>
<comment type="subcellular location">
    <subcellularLocation>
        <location evidence="1">Membrane</location>
        <topology evidence="1">Single-pass type I membrane protein</topology>
    </subcellularLocation>
    <subcellularLocation>
        <location evidence="2">Secreted</location>
        <location evidence="2">Extracellular space</location>
        <location evidence="2">Extracellular matrix</location>
    </subcellularLocation>
</comment>
<name>A0A9D3YM72_DREPO</name>